<name>A0ABR2YFL8_9CHLO</name>
<reference evidence="2 3" key="1">
    <citation type="journal article" date="2024" name="Nat. Commun.">
        <title>Phylogenomics reveals the evolutionary origins of lichenization in chlorophyte algae.</title>
        <authorList>
            <person name="Puginier C."/>
            <person name="Libourel C."/>
            <person name="Otte J."/>
            <person name="Skaloud P."/>
            <person name="Haon M."/>
            <person name="Grisel S."/>
            <person name="Petersen M."/>
            <person name="Berrin J.G."/>
            <person name="Delaux P.M."/>
            <person name="Dal Grande F."/>
            <person name="Keller J."/>
        </authorList>
    </citation>
    <scope>NUCLEOTIDE SEQUENCE [LARGE SCALE GENOMIC DNA]</scope>
    <source>
        <strain evidence="2 3">SAG 216-7</strain>
    </source>
</reference>
<evidence type="ECO:0000256" key="1">
    <source>
        <dbReference type="SAM" id="MobiDB-lite"/>
    </source>
</evidence>
<keyword evidence="3" id="KW-1185">Reference proteome</keyword>
<dbReference type="EMBL" id="JALJOT010000013">
    <property type="protein sequence ID" value="KAK9904281.1"/>
    <property type="molecule type" value="Genomic_DNA"/>
</dbReference>
<organism evidence="2 3">
    <name type="scientific">Coccomyxa subellipsoidea</name>
    <dbReference type="NCBI Taxonomy" id="248742"/>
    <lineage>
        <taxon>Eukaryota</taxon>
        <taxon>Viridiplantae</taxon>
        <taxon>Chlorophyta</taxon>
        <taxon>core chlorophytes</taxon>
        <taxon>Trebouxiophyceae</taxon>
        <taxon>Trebouxiophyceae incertae sedis</taxon>
        <taxon>Coccomyxaceae</taxon>
        <taxon>Coccomyxa</taxon>
    </lineage>
</organism>
<accession>A0ABR2YFL8</accession>
<evidence type="ECO:0000313" key="2">
    <source>
        <dbReference type="EMBL" id="KAK9904281.1"/>
    </source>
</evidence>
<feature type="region of interest" description="Disordered" evidence="1">
    <location>
        <begin position="436"/>
        <end position="535"/>
    </location>
</feature>
<feature type="compositionally biased region" description="Low complexity" evidence="1">
    <location>
        <begin position="440"/>
        <end position="485"/>
    </location>
</feature>
<proteinExistence type="predicted"/>
<evidence type="ECO:0000313" key="3">
    <source>
        <dbReference type="Proteomes" id="UP001491310"/>
    </source>
</evidence>
<comment type="caution">
    <text evidence="2">The sequence shown here is derived from an EMBL/GenBank/DDBJ whole genome shotgun (WGS) entry which is preliminary data.</text>
</comment>
<sequence>MAAISKEQQAHLFEFSCRCLLAEQGANRPEQFSRVANQYIYNGKRKFEKDAVGMAALKVFFSRTNPTAQKFGDEWRQLVKELELKKDSKPQKRKNDGLDPQSIEFDILMHGEAVAPDKAAVEDNPFFHHLLNCNFALRKVLPKAANFLPALRDLLQWAIERWGYIAGECTLDNDFELLKKKILQLERVLWLLVYRLLAKGFTCQSVLEAVNYAFIAAPEFPCKDGTLQTDATCLGHWIVANKKLVPKCYELLRHGHLLFLRNTETIAGPQYGDSPGQEPLPSAAAIARIEVKYNHLQKRINILSEGLAGAQTSPAEATYSPSEASAQLLERDTSAEGNVTRHGNFAMNANADGYTLTAGSSAAAVQRSPKQFSNPPGASLNPACQKLLLQTNIMDNGVLGDCKDTAKNLSMAFNRAASAPDSAASSAAQRGVHRASVDLSAARSPSSAVPNSNPAFAIPDASAAHDGSGDSASSFTFSSVPSATPGSVQSGASVGHGAPAHSPLTPPTGPSGLLQHSPASCGGDSIASQITPGRRVTPERLVRAVAKMEDLKEKVYEMAADSSNDPAYTRTLELCLRQGQLKLTYQEAHVALLKQLGLLQGILRPEDMAAGEEELLNPGVQPLESAVPAGRSSSAGHVIHLPDLAGLDEASLQALLDRLTPRLQQGLQHSIASLHEESLERSHVEPPSRASVQPLPNALSAGISSISKDSHLSGLINVASTALHAMATWLAPPSLAGCATPSDVECFFDAKEELPANDGMDEPSPVTPPNKAARLLVERLEGELVQKRGVLLPAERARGGEEQADCRDGEGQRSA</sequence>
<gene>
    <name evidence="2" type="ORF">WJX75_008336</name>
</gene>
<feature type="region of interest" description="Disordered" evidence="1">
    <location>
        <begin position="795"/>
        <end position="815"/>
    </location>
</feature>
<protein>
    <submittedName>
        <fullName evidence="2">Uncharacterized protein</fullName>
    </submittedName>
</protein>
<dbReference type="Proteomes" id="UP001491310">
    <property type="component" value="Unassembled WGS sequence"/>
</dbReference>